<protein>
    <submittedName>
        <fullName evidence="1">Uncharacterized protein</fullName>
    </submittedName>
</protein>
<dbReference type="PANTHER" id="PTHR31170:SF24">
    <property type="match status" value="1"/>
</dbReference>
<accession>A0A5C7I054</accession>
<name>A0A5C7I054_9ROSI</name>
<reference evidence="2" key="1">
    <citation type="journal article" date="2019" name="Gigascience">
        <title>De novo genome assembly of the endangered Acer yangbiense, a plant species with extremely small populations endemic to Yunnan Province, China.</title>
        <authorList>
            <person name="Yang J."/>
            <person name="Wariss H.M."/>
            <person name="Tao L."/>
            <person name="Zhang R."/>
            <person name="Yun Q."/>
            <person name="Hollingsworth P."/>
            <person name="Dao Z."/>
            <person name="Luo G."/>
            <person name="Guo H."/>
            <person name="Ma Y."/>
            <person name="Sun W."/>
        </authorList>
    </citation>
    <scope>NUCLEOTIDE SEQUENCE [LARGE SCALE GENOMIC DNA]</scope>
    <source>
        <strain evidence="2">cv. Malutang</strain>
    </source>
</reference>
<comment type="caution">
    <text evidence="1">The sequence shown here is derived from an EMBL/GenBank/DDBJ whole genome shotgun (WGS) entry which is preliminary data.</text>
</comment>
<dbReference type="EMBL" id="VAHF01000004">
    <property type="protein sequence ID" value="TXG62540.1"/>
    <property type="molecule type" value="Genomic_DNA"/>
</dbReference>
<sequence>MVLEVFHYPTQTYVCNYADLMDYLINTAKDVDLLVEKGIIGNCVLDNEAIAKMFNTLCSHITPSESCFYGIAEKMKTHYTKATLRKVEDHCPQQSACRKFANLIQPLLPS</sequence>
<evidence type="ECO:0000313" key="1">
    <source>
        <dbReference type="EMBL" id="TXG62540.1"/>
    </source>
</evidence>
<gene>
    <name evidence="1" type="ORF">EZV62_009534</name>
</gene>
<dbReference type="InterPro" id="IPR004158">
    <property type="entry name" value="DUF247_pln"/>
</dbReference>
<dbReference type="AlphaFoldDB" id="A0A5C7I054"/>
<dbReference type="Proteomes" id="UP000323000">
    <property type="component" value="Chromosome 4"/>
</dbReference>
<dbReference type="Pfam" id="PF03140">
    <property type="entry name" value="DUF247"/>
    <property type="match status" value="1"/>
</dbReference>
<organism evidence="1 2">
    <name type="scientific">Acer yangbiense</name>
    <dbReference type="NCBI Taxonomy" id="1000413"/>
    <lineage>
        <taxon>Eukaryota</taxon>
        <taxon>Viridiplantae</taxon>
        <taxon>Streptophyta</taxon>
        <taxon>Embryophyta</taxon>
        <taxon>Tracheophyta</taxon>
        <taxon>Spermatophyta</taxon>
        <taxon>Magnoliopsida</taxon>
        <taxon>eudicotyledons</taxon>
        <taxon>Gunneridae</taxon>
        <taxon>Pentapetalae</taxon>
        <taxon>rosids</taxon>
        <taxon>malvids</taxon>
        <taxon>Sapindales</taxon>
        <taxon>Sapindaceae</taxon>
        <taxon>Hippocastanoideae</taxon>
        <taxon>Acereae</taxon>
        <taxon>Acer</taxon>
    </lineage>
</organism>
<dbReference type="PANTHER" id="PTHR31170">
    <property type="entry name" value="BNAC04G53230D PROTEIN"/>
    <property type="match status" value="1"/>
</dbReference>
<keyword evidence="2" id="KW-1185">Reference proteome</keyword>
<evidence type="ECO:0000313" key="2">
    <source>
        <dbReference type="Proteomes" id="UP000323000"/>
    </source>
</evidence>
<proteinExistence type="predicted"/>
<dbReference type="OrthoDB" id="591587at2759"/>